<sequence>MLLHKSWADIKMETISNCFRKAGFSYDDSGLDDGKEDEKELTIPTPDEWLQYQQIACSDADYDTFVTVDSQAIVAENPMDAGVFTVRMGQNSATVDPGVSNEDEIVEIGQVEC</sequence>
<dbReference type="Proteomes" id="UP001148838">
    <property type="component" value="Unassembled WGS sequence"/>
</dbReference>
<gene>
    <name evidence="1" type="ORF">ANN_18668</name>
</gene>
<protein>
    <submittedName>
        <fullName evidence="1">Uncharacterized protein</fullName>
    </submittedName>
</protein>
<dbReference type="EMBL" id="JAJSOF020000023">
    <property type="protein sequence ID" value="KAJ4436041.1"/>
    <property type="molecule type" value="Genomic_DNA"/>
</dbReference>
<organism evidence="1 2">
    <name type="scientific">Periplaneta americana</name>
    <name type="common">American cockroach</name>
    <name type="synonym">Blatta americana</name>
    <dbReference type="NCBI Taxonomy" id="6978"/>
    <lineage>
        <taxon>Eukaryota</taxon>
        <taxon>Metazoa</taxon>
        <taxon>Ecdysozoa</taxon>
        <taxon>Arthropoda</taxon>
        <taxon>Hexapoda</taxon>
        <taxon>Insecta</taxon>
        <taxon>Pterygota</taxon>
        <taxon>Neoptera</taxon>
        <taxon>Polyneoptera</taxon>
        <taxon>Dictyoptera</taxon>
        <taxon>Blattodea</taxon>
        <taxon>Blattoidea</taxon>
        <taxon>Blattidae</taxon>
        <taxon>Blattinae</taxon>
        <taxon>Periplaneta</taxon>
    </lineage>
</organism>
<accession>A0ABQ8SQM0</accession>
<evidence type="ECO:0000313" key="1">
    <source>
        <dbReference type="EMBL" id="KAJ4436041.1"/>
    </source>
</evidence>
<evidence type="ECO:0000313" key="2">
    <source>
        <dbReference type="Proteomes" id="UP001148838"/>
    </source>
</evidence>
<proteinExistence type="predicted"/>
<reference evidence="1 2" key="1">
    <citation type="journal article" date="2022" name="Allergy">
        <title>Genome assembly and annotation of Periplaneta americana reveal a comprehensive cockroach allergen profile.</title>
        <authorList>
            <person name="Wang L."/>
            <person name="Xiong Q."/>
            <person name="Saelim N."/>
            <person name="Wang L."/>
            <person name="Nong W."/>
            <person name="Wan A.T."/>
            <person name="Shi M."/>
            <person name="Liu X."/>
            <person name="Cao Q."/>
            <person name="Hui J.H.L."/>
            <person name="Sookrung N."/>
            <person name="Leung T.F."/>
            <person name="Tungtrongchitr A."/>
            <person name="Tsui S.K.W."/>
        </authorList>
    </citation>
    <scope>NUCLEOTIDE SEQUENCE [LARGE SCALE GENOMIC DNA]</scope>
    <source>
        <strain evidence="1">PWHHKU_190912</strain>
    </source>
</reference>
<keyword evidence="2" id="KW-1185">Reference proteome</keyword>
<name>A0ABQ8SQM0_PERAM</name>
<comment type="caution">
    <text evidence="1">The sequence shown here is derived from an EMBL/GenBank/DDBJ whole genome shotgun (WGS) entry which is preliminary data.</text>
</comment>